<sequence length="109" mass="11917">MGREKSSNGRRHRTRPCKLPGYTPTWDRLSKAKGPVSPEKKLVVYVGAFGLGGTRFVVVIGLGFYAYSNPPPTARPTTHNSGGKDEGTRLPLTTNYVTTREVVVQLVSK</sequence>
<feature type="region of interest" description="Disordered" evidence="1">
    <location>
        <begin position="1"/>
        <end position="22"/>
    </location>
</feature>
<proteinExistence type="predicted"/>
<gene>
    <name evidence="3" type="ORF">K457DRAFT_1820198</name>
</gene>
<keyword evidence="2" id="KW-0472">Membrane</keyword>
<evidence type="ECO:0000313" key="3">
    <source>
        <dbReference type="EMBL" id="OAQ28751.1"/>
    </source>
</evidence>
<keyword evidence="2" id="KW-1133">Transmembrane helix</keyword>
<dbReference type="EMBL" id="KV442046">
    <property type="protein sequence ID" value="OAQ28751.1"/>
    <property type="molecule type" value="Genomic_DNA"/>
</dbReference>
<keyword evidence="2" id="KW-0812">Transmembrane</keyword>
<feature type="transmembrane region" description="Helical" evidence="2">
    <location>
        <begin position="42"/>
        <end position="67"/>
    </location>
</feature>
<organism evidence="3 4">
    <name type="scientific">Linnemannia elongata AG-77</name>
    <dbReference type="NCBI Taxonomy" id="1314771"/>
    <lineage>
        <taxon>Eukaryota</taxon>
        <taxon>Fungi</taxon>
        <taxon>Fungi incertae sedis</taxon>
        <taxon>Mucoromycota</taxon>
        <taxon>Mortierellomycotina</taxon>
        <taxon>Mortierellomycetes</taxon>
        <taxon>Mortierellales</taxon>
        <taxon>Mortierellaceae</taxon>
        <taxon>Linnemannia</taxon>
    </lineage>
</organism>
<evidence type="ECO:0000313" key="4">
    <source>
        <dbReference type="Proteomes" id="UP000078512"/>
    </source>
</evidence>
<name>A0A197JWD6_9FUNG</name>
<feature type="region of interest" description="Disordered" evidence="1">
    <location>
        <begin position="72"/>
        <end position="93"/>
    </location>
</feature>
<reference evidence="3 4" key="1">
    <citation type="submission" date="2016-05" db="EMBL/GenBank/DDBJ databases">
        <title>Genome sequencing reveals origins of a unique bacterial endosymbiosis in the earliest lineages of terrestrial Fungi.</title>
        <authorList>
            <consortium name="DOE Joint Genome Institute"/>
            <person name="Uehling J."/>
            <person name="Gryganskyi A."/>
            <person name="Hameed K."/>
            <person name="Tschaplinski T."/>
            <person name="Misztal P."/>
            <person name="Wu S."/>
            <person name="Desiro A."/>
            <person name="Vande Pol N."/>
            <person name="Du Z.-Y."/>
            <person name="Zienkiewicz A."/>
            <person name="Zienkiewicz K."/>
            <person name="Morin E."/>
            <person name="Tisserant E."/>
            <person name="Splivallo R."/>
            <person name="Hainaut M."/>
            <person name="Henrissat B."/>
            <person name="Ohm R."/>
            <person name="Kuo A."/>
            <person name="Yan J."/>
            <person name="Lipzen A."/>
            <person name="Nolan M."/>
            <person name="Labutti K."/>
            <person name="Barry K."/>
            <person name="Goldstein A."/>
            <person name="Labbe J."/>
            <person name="Schadt C."/>
            <person name="Tuskan G."/>
            <person name="Grigoriev I."/>
            <person name="Martin F."/>
            <person name="Vilgalys R."/>
            <person name="Bonito G."/>
        </authorList>
    </citation>
    <scope>NUCLEOTIDE SEQUENCE [LARGE SCALE GENOMIC DNA]</scope>
    <source>
        <strain evidence="3 4">AG-77</strain>
    </source>
</reference>
<protein>
    <submittedName>
        <fullName evidence="3">Uncharacterized protein</fullName>
    </submittedName>
</protein>
<keyword evidence="4" id="KW-1185">Reference proteome</keyword>
<dbReference type="AlphaFoldDB" id="A0A197JWD6"/>
<evidence type="ECO:0000256" key="2">
    <source>
        <dbReference type="SAM" id="Phobius"/>
    </source>
</evidence>
<dbReference type="Proteomes" id="UP000078512">
    <property type="component" value="Unassembled WGS sequence"/>
</dbReference>
<accession>A0A197JWD6</accession>
<evidence type="ECO:0000256" key="1">
    <source>
        <dbReference type="SAM" id="MobiDB-lite"/>
    </source>
</evidence>